<accession>A0A9P9BQ11</accession>
<proteinExistence type="predicted"/>
<protein>
    <submittedName>
        <fullName evidence="2">Uncharacterized protein</fullName>
    </submittedName>
</protein>
<dbReference type="RefSeq" id="XP_046012132.1">
    <property type="nucleotide sequence ID" value="XM_046156932.1"/>
</dbReference>
<feature type="region of interest" description="Disordered" evidence="1">
    <location>
        <begin position="332"/>
        <end position="369"/>
    </location>
</feature>
<dbReference type="GeneID" id="70186478"/>
<organism evidence="2 3">
    <name type="scientific">Microdochium trichocladiopsis</name>
    <dbReference type="NCBI Taxonomy" id="1682393"/>
    <lineage>
        <taxon>Eukaryota</taxon>
        <taxon>Fungi</taxon>
        <taxon>Dikarya</taxon>
        <taxon>Ascomycota</taxon>
        <taxon>Pezizomycotina</taxon>
        <taxon>Sordariomycetes</taxon>
        <taxon>Xylariomycetidae</taxon>
        <taxon>Xylariales</taxon>
        <taxon>Microdochiaceae</taxon>
        <taxon>Microdochium</taxon>
    </lineage>
</organism>
<evidence type="ECO:0000313" key="3">
    <source>
        <dbReference type="Proteomes" id="UP000756346"/>
    </source>
</evidence>
<keyword evidence="3" id="KW-1185">Reference proteome</keyword>
<reference evidence="2" key="1">
    <citation type="journal article" date="2021" name="Nat. Commun.">
        <title>Genetic determinants of endophytism in the Arabidopsis root mycobiome.</title>
        <authorList>
            <person name="Mesny F."/>
            <person name="Miyauchi S."/>
            <person name="Thiergart T."/>
            <person name="Pickel B."/>
            <person name="Atanasova L."/>
            <person name="Karlsson M."/>
            <person name="Huettel B."/>
            <person name="Barry K.W."/>
            <person name="Haridas S."/>
            <person name="Chen C."/>
            <person name="Bauer D."/>
            <person name="Andreopoulos W."/>
            <person name="Pangilinan J."/>
            <person name="LaButti K."/>
            <person name="Riley R."/>
            <person name="Lipzen A."/>
            <person name="Clum A."/>
            <person name="Drula E."/>
            <person name="Henrissat B."/>
            <person name="Kohler A."/>
            <person name="Grigoriev I.V."/>
            <person name="Martin F.M."/>
            <person name="Hacquard S."/>
        </authorList>
    </citation>
    <scope>NUCLEOTIDE SEQUENCE</scope>
    <source>
        <strain evidence="2">MPI-CAGE-CH-0230</strain>
    </source>
</reference>
<name>A0A9P9BQ11_9PEZI</name>
<evidence type="ECO:0000313" key="2">
    <source>
        <dbReference type="EMBL" id="KAH7029844.1"/>
    </source>
</evidence>
<sequence length="369" mass="40323">MSSNSTSSRQSSSSSKSISTLAVKDQVRDLYDIIREERTDEETTILAVVPNDVLPQLTDRCRSKKWKFWHNGRAVELTTQKSVQSAVDALLDNGCGQRLVLVVSQHIEALDFHITPVGGYPHSLGVIRGCRDRRTGGSRSTKLIIDGASTFDGIRLDQWTASKQNGQVFLGPNVHVRVHMGEPGSLFREHFSSARDIQSQLSFLNDCPMVGKWWKDWQGPIASIIGLAATTIKVSASLKTTASGFYLSHSSVCWGTWTLGAGHITGTAVMTAAGPAVLLGAGAAAAVYFFPWEEFFSWLGSFFSSFFEWLRGLIAGIRQKIADWSSARVQQNSQDALPPPPAYEKVAGSQRKGRALRVRASEAPPLPSK</sequence>
<evidence type="ECO:0000256" key="1">
    <source>
        <dbReference type="SAM" id="MobiDB-lite"/>
    </source>
</evidence>
<dbReference type="AlphaFoldDB" id="A0A9P9BQ11"/>
<comment type="caution">
    <text evidence="2">The sequence shown here is derived from an EMBL/GenBank/DDBJ whole genome shotgun (WGS) entry which is preliminary data.</text>
</comment>
<dbReference type="Proteomes" id="UP000756346">
    <property type="component" value="Unassembled WGS sequence"/>
</dbReference>
<dbReference type="OrthoDB" id="5118341at2759"/>
<dbReference type="EMBL" id="JAGTJQ010000006">
    <property type="protein sequence ID" value="KAH7029844.1"/>
    <property type="molecule type" value="Genomic_DNA"/>
</dbReference>
<gene>
    <name evidence="2" type="ORF">B0I36DRAFT_350650</name>
</gene>